<sequence length="361" mass="40942">MKSIFYLLLFFSFLFNAYSAEVSQSAKIHLKLKVATRNDPPFSFRGGDGEWEGIAVDLWRKITTDLGIAFEFVEQPADQEIMIRSLLNRKVDVIVTGIGVETNLLQKIAFSYPFLSSGLGVAYRSTPVSSLQAVYRFMLSSEFFAVICGMTFLTFIAGFFVWIFERKKNPHFGGSFIHGIGNSFWWAAVTMTTIGYGDKVPRTVGGRTVAMVWMFVGVVLLSFFTAWITAGVALEKVSMDIVKLKDLSQIRVATVKDSLGNYYLRKRHIRAILFNDLRDALEAVKERKADAVLSEIEEMRYLIQKSFGGELEVSEKTFARIDYAFAFRHGDELTQKVNEWIITHLNELKNYVSALNLGNKR</sequence>
<dbReference type="Pfam" id="PF00497">
    <property type="entry name" value="SBP_bac_3"/>
    <property type="match status" value="1"/>
</dbReference>
<gene>
    <name evidence="4" type="ORF">A7Q10_00960</name>
</gene>
<dbReference type="Gene3D" id="1.10.287.70">
    <property type="match status" value="1"/>
</dbReference>
<dbReference type="Proteomes" id="UP000297713">
    <property type="component" value="Unassembled WGS sequence"/>
</dbReference>
<feature type="signal peptide" evidence="2">
    <location>
        <begin position="1"/>
        <end position="17"/>
    </location>
</feature>
<keyword evidence="1" id="KW-0812">Transmembrane</keyword>
<organism evidence="4 5">
    <name type="scientific">Methylacidiphilum caldifontis</name>
    <dbReference type="NCBI Taxonomy" id="2795386"/>
    <lineage>
        <taxon>Bacteria</taxon>
        <taxon>Pseudomonadati</taxon>
        <taxon>Verrucomicrobiota</taxon>
        <taxon>Methylacidiphilae</taxon>
        <taxon>Methylacidiphilales</taxon>
        <taxon>Methylacidiphilaceae</taxon>
        <taxon>Methylacidiphilum (ex Ratnadevi et al. 2023)</taxon>
    </lineage>
</organism>
<evidence type="ECO:0000256" key="2">
    <source>
        <dbReference type="SAM" id="SignalP"/>
    </source>
</evidence>
<name>A0A4Y8PBA9_9BACT</name>
<dbReference type="GO" id="GO:0016020">
    <property type="term" value="C:membrane"/>
    <property type="evidence" value="ECO:0007669"/>
    <property type="project" value="UniProtKB-SubCell"/>
</dbReference>
<protein>
    <submittedName>
        <fullName evidence="4">Ligand-gated ion channel protein</fullName>
    </submittedName>
</protein>
<dbReference type="Gene3D" id="3.40.190.10">
    <property type="entry name" value="Periplasmic binding protein-like II"/>
    <property type="match status" value="2"/>
</dbReference>
<keyword evidence="1" id="KW-1133">Transmembrane helix</keyword>
<dbReference type="SUPFAM" id="SSF53850">
    <property type="entry name" value="Periplasmic binding protein-like II"/>
    <property type="match status" value="1"/>
</dbReference>
<proteinExistence type="predicted"/>
<dbReference type="PANTHER" id="PTHR18966">
    <property type="entry name" value="IONOTROPIC GLUTAMATE RECEPTOR"/>
    <property type="match status" value="1"/>
</dbReference>
<evidence type="ECO:0000256" key="1">
    <source>
        <dbReference type="SAM" id="Phobius"/>
    </source>
</evidence>
<comment type="caution">
    <text evidence="4">The sequence shown here is derived from an EMBL/GenBank/DDBJ whole genome shotgun (WGS) entry which is preliminary data.</text>
</comment>
<dbReference type="AlphaFoldDB" id="A0A4Y8PBA9"/>
<evidence type="ECO:0000313" key="5">
    <source>
        <dbReference type="Proteomes" id="UP000297713"/>
    </source>
</evidence>
<dbReference type="SUPFAM" id="SSF81324">
    <property type="entry name" value="Voltage-gated potassium channels"/>
    <property type="match status" value="1"/>
</dbReference>
<feature type="transmembrane region" description="Helical" evidence="1">
    <location>
        <begin position="143"/>
        <end position="164"/>
    </location>
</feature>
<dbReference type="OrthoDB" id="9810759at2"/>
<evidence type="ECO:0000259" key="3">
    <source>
        <dbReference type="SMART" id="SM00062"/>
    </source>
</evidence>
<feature type="domain" description="Solute-binding protein family 3/N-terminal" evidence="3">
    <location>
        <begin position="31"/>
        <end position="354"/>
    </location>
</feature>
<dbReference type="InterPro" id="IPR015683">
    <property type="entry name" value="Ionotropic_Glu_rcpt"/>
</dbReference>
<dbReference type="InterPro" id="IPR013099">
    <property type="entry name" value="K_chnl_dom"/>
</dbReference>
<accession>A0A4Y8PBA9</accession>
<dbReference type="SMART" id="SM00062">
    <property type="entry name" value="PBPb"/>
    <property type="match status" value="1"/>
</dbReference>
<reference evidence="4 5" key="1">
    <citation type="submission" date="2016-05" db="EMBL/GenBank/DDBJ databases">
        <title>Diversity and Homogeneity among Thermoacidophilic Verrucomicrobia Methanotrophs Linked with Geographical Origin.</title>
        <authorList>
            <person name="Erikstad H.-A."/>
            <person name="Smestad N.B."/>
            <person name="Ceballos R.M."/>
            <person name="Birkeland N.-K."/>
        </authorList>
    </citation>
    <scope>NUCLEOTIDE SEQUENCE [LARGE SCALE GENOMIC DNA]</scope>
    <source>
        <strain evidence="4 5">Phi</strain>
    </source>
</reference>
<feature type="transmembrane region" description="Helical" evidence="1">
    <location>
        <begin position="176"/>
        <end position="197"/>
    </location>
</feature>
<feature type="transmembrane region" description="Helical" evidence="1">
    <location>
        <begin position="209"/>
        <end position="234"/>
    </location>
</feature>
<keyword evidence="2" id="KW-0732">Signal</keyword>
<evidence type="ECO:0000313" key="4">
    <source>
        <dbReference type="EMBL" id="TFE68242.1"/>
    </source>
</evidence>
<dbReference type="EMBL" id="LXQC01000143">
    <property type="protein sequence ID" value="TFE68242.1"/>
    <property type="molecule type" value="Genomic_DNA"/>
</dbReference>
<feature type="chain" id="PRO_5021340549" evidence="2">
    <location>
        <begin position="18"/>
        <end position="361"/>
    </location>
</feature>
<dbReference type="Pfam" id="PF07885">
    <property type="entry name" value="Ion_trans_2"/>
    <property type="match status" value="1"/>
</dbReference>
<dbReference type="RefSeq" id="WP_134440303.1">
    <property type="nucleotide sequence ID" value="NZ_LXQC01000143.1"/>
</dbReference>
<keyword evidence="5" id="KW-1185">Reference proteome</keyword>
<dbReference type="InterPro" id="IPR001638">
    <property type="entry name" value="Solute-binding_3/MltF_N"/>
</dbReference>
<dbReference type="GO" id="GO:0015276">
    <property type="term" value="F:ligand-gated monoatomic ion channel activity"/>
    <property type="evidence" value="ECO:0007669"/>
    <property type="project" value="InterPro"/>
</dbReference>
<keyword evidence="1" id="KW-0472">Membrane</keyword>
<dbReference type="PRINTS" id="PR00169">
    <property type="entry name" value="KCHANNEL"/>
</dbReference>